<feature type="transmembrane region" description="Helical" evidence="1">
    <location>
        <begin position="139"/>
        <end position="162"/>
    </location>
</feature>
<evidence type="ECO:0000313" key="2">
    <source>
        <dbReference type="EMBL" id="MTR80966.1"/>
    </source>
</evidence>
<sequence>MKIISNWNNKRRNKWYTIALFSFNMVIFNPVFILTEGVNAKTAIINKIYGIILSLYSNDLICELVALTIEMFLKCVGIYGLVIVINGMVGWATNKIIIKMINLRIGEVLMMDIILGFTMETYAIKHLELLKKYVSTISLIYLVYLGFFLIGSFMYWDAVFSIKGRVKKYFLKKNDGDYDRIWGCISNAKYSKSILCRFVLESQWQDVILDKIDKKNKKYFLKNFLIIIDKKSEIDKEFKKQIYQILKIPHARIGILILNQNSNSKNNLFNNINIRVKMIAEPDMMTLIRMDKLIQEVKIKSKNLMRLPTQFIKNDVILKKYFIDTDEEDIRLKLLKKILTELSGAQAIYALFDFIDLNYRILISYYKHIDYKWMEEKGVVIGRLQIMENILGSYLNERRKEIKLTVQDIFENIITKSEITIIKKYIQNYKCDFKYDFVETINYLTRRLRNILRGHGNFEIIDLNILYELVFKLAVINMYILQTDNIHILISNEIMENSRYRKVIGKKEKGEKELSPFIIGTSNGDLLVYNNWNRKLKYPVEYINYMNGEIKNVETIEQLQK</sequence>
<protein>
    <submittedName>
        <fullName evidence="2">Uncharacterized protein</fullName>
    </submittedName>
</protein>
<gene>
    <name evidence="2" type="ORF">GMD30_04410</name>
</gene>
<keyword evidence="1" id="KW-0812">Transmembrane</keyword>
<feature type="transmembrane region" description="Helical" evidence="1">
    <location>
        <begin position="101"/>
        <end position="119"/>
    </location>
</feature>
<comment type="caution">
    <text evidence="2">The sequence shown here is derived from an EMBL/GenBank/DDBJ whole genome shotgun (WGS) entry which is preliminary data.</text>
</comment>
<evidence type="ECO:0000256" key="1">
    <source>
        <dbReference type="SAM" id="Phobius"/>
    </source>
</evidence>
<feature type="transmembrane region" description="Helical" evidence="1">
    <location>
        <begin position="15"/>
        <end position="33"/>
    </location>
</feature>
<name>A0A844KKX4_9FIRM</name>
<evidence type="ECO:0000313" key="3">
    <source>
        <dbReference type="Proteomes" id="UP000446657"/>
    </source>
</evidence>
<proteinExistence type="predicted"/>
<keyword evidence="1" id="KW-1133">Transmembrane helix</keyword>
<dbReference type="Proteomes" id="UP000446657">
    <property type="component" value="Unassembled WGS sequence"/>
</dbReference>
<accession>A0A844KKX4</accession>
<feature type="transmembrane region" description="Helical" evidence="1">
    <location>
        <begin position="64"/>
        <end position="89"/>
    </location>
</feature>
<organism evidence="2 3">
    <name type="scientific">Roseburia faecis</name>
    <dbReference type="NCBI Taxonomy" id="301302"/>
    <lineage>
        <taxon>Bacteria</taxon>
        <taxon>Bacillati</taxon>
        <taxon>Bacillota</taxon>
        <taxon>Clostridia</taxon>
        <taxon>Lachnospirales</taxon>
        <taxon>Lachnospiraceae</taxon>
        <taxon>Roseburia</taxon>
    </lineage>
</organism>
<reference evidence="2 3" key="1">
    <citation type="journal article" date="2019" name="Nat. Med.">
        <title>A library of human gut bacterial isolates paired with longitudinal multiomics data enables mechanistic microbiome research.</title>
        <authorList>
            <person name="Poyet M."/>
            <person name="Groussin M."/>
            <person name="Gibbons S.M."/>
            <person name="Avila-Pacheco J."/>
            <person name="Jiang X."/>
            <person name="Kearney S.M."/>
            <person name="Perrotta A.R."/>
            <person name="Berdy B."/>
            <person name="Zhao S."/>
            <person name="Lieberman T.D."/>
            <person name="Swanson P.K."/>
            <person name="Smith M."/>
            <person name="Roesemann S."/>
            <person name="Alexander J.E."/>
            <person name="Rich S.A."/>
            <person name="Livny J."/>
            <person name="Vlamakis H."/>
            <person name="Clish C."/>
            <person name="Bullock K."/>
            <person name="Deik A."/>
            <person name="Scott J."/>
            <person name="Pierce K.A."/>
            <person name="Xavier R.J."/>
            <person name="Alm E.J."/>
        </authorList>
    </citation>
    <scope>NUCLEOTIDE SEQUENCE [LARGE SCALE GENOMIC DNA]</scope>
    <source>
        <strain evidence="2 3">BIOML-A1</strain>
    </source>
</reference>
<dbReference type="EMBL" id="WNAL01000007">
    <property type="protein sequence ID" value="MTR80966.1"/>
    <property type="molecule type" value="Genomic_DNA"/>
</dbReference>
<keyword evidence="1" id="KW-0472">Membrane</keyword>
<dbReference type="AlphaFoldDB" id="A0A844KKX4"/>
<dbReference type="RefSeq" id="WP_155175718.1">
    <property type="nucleotide sequence ID" value="NZ_WNAK01000008.1"/>
</dbReference>